<dbReference type="KEGG" id="tbw:NCTC13354_00227"/>
<dbReference type="Proteomes" id="UP000269542">
    <property type="component" value="Chromosome"/>
</dbReference>
<dbReference type="EMBL" id="LR134476">
    <property type="protein sequence ID" value="VEI12544.1"/>
    <property type="molecule type" value="Genomic_DNA"/>
</dbReference>
<proteinExistence type="predicted"/>
<evidence type="ECO:0008006" key="3">
    <source>
        <dbReference type="Google" id="ProtNLM"/>
    </source>
</evidence>
<accession>A0A448PCA1</accession>
<keyword evidence="2" id="KW-1185">Reference proteome</keyword>
<evidence type="ECO:0000313" key="1">
    <source>
        <dbReference type="EMBL" id="VEI12544.1"/>
    </source>
</evidence>
<sequence length="146" mass="16170">MAWTALSAFIIGFGIAILQPAATPAEDWESFVIERITARNQAIIDSDWPGLARLTVPDSPARKADEELWAWLEHNDVESITTEVLSVEVLHVQGPELQVVTRQLGARVRGHPEMNEAESICGRWRFDEGALAEIRPCPISTAVGER</sequence>
<dbReference type="AlphaFoldDB" id="A0A448PCA1"/>
<evidence type="ECO:0000313" key="2">
    <source>
        <dbReference type="Proteomes" id="UP000269542"/>
    </source>
</evidence>
<reference evidence="1 2" key="1">
    <citation type="submission" date="2018-12" db="EMBL/GenBank/DDBJ databases">
        <authorList>
            <consortium name="Pathogen Informatics"/>
        </authorList>
    </citation>
    <scope>NUCLEOTIDE SEQUENCE [LARGE SCALE GENOMIC DNA]</scope>
    <source>
        <strain evidence="1 2">NCTC13354</strain>
    </source>
</reference>
<organism evidence="1 2">
    <name type="scientific">Trueperella bialowiezensis</name>
    <dbReference type="NCBI Taxonomy" id="312285"/>
    <lineage>
        <taxon>Bacteria</taxon>
        <taxon>Bacillati</taxon>
        <taxon>Actinomycetota</taxon>
        <taxon>Actinomycetes</taxon>
        <taxon>Actinomycetales</taxon>
        <taxon>Actinomycetaceae</taxon>
        <taxon>Trueperella</taxon>
    </lineage>
</organism>
<gene>
    <name evidence="1" type="ORF">NCTC13354_00227</name>
</gene>
<name>A0A448PCA1_9ACTO</name>
<protein>
    <recommendedName>
        <fullName evidence="3">Nuclear transport factor 2 family protein</fullName>
    </recommendedName>
</protein>